<dbReference type="Pfam" id="PF00300">
    <property type="entry name" value="His_Phos_1"/>
    <property type="match status" value="2"/>
</dbReference>
<proteinExistence type="predicted"/>
<dbReference type="InterPro" id="IPR029033">
    <property type="entry name" value="His_PPase_superfam"/>
</dbReference>
<dbReference type="InterPro" id="IPR013078">
    <property type="entry name" value="His_Pase_superF_clade-1"/>
</dbReference>
<feature type="compositionally biased region" description="Low complexity" evidence="3">
    <location>
        <begin position="120"/>
        <end position="132"/>
    </location>
</feature>
<dbReference type="STRING" id="1081102.A0A167QBT6"/>
<dbReference type="InterPro" id="IPR051695">
    <property type="entry name" value="Phosphoglycerate_Mutase"/>
</dbReference>
<dbReference type="OrthoDB" id="354304at2759"/>
<dbReference type="GO" id="GO:0004331">
    <property type="term" value="F:fructose-2,6-bisphosphate 2-phosphatase activity"/>
    <property type="evidence" value="ECO:0007669"/>
    <property type="project" value="TreeGrafter"/>
</dbReference>
<dbReference type="PROSITE" id="PS00175">
    <property type="entry name" value="PG_MUTASE"/>
    <property type="match status" value="1"/>
</dbReference>
<comment type="caution">
    <text evidence="4">The sequence shown here is derived from an EMBL/GenBank/DDBJ whole genome shotgun (WGS) entry which is preliminary data.</text>
</comment>
<dbReference type="SMART" id="SM00855">
    <property type="entry name" value="PGAM"/>
    <property type="match status" value="1"/>
</dbReference>
<protein>
    <submittedName>
        <fullName evidence="4">Histidine phosphatase superfamily, clade-1</fullName>
    </submittedName>
</protein>
<gene>
    <name evidence="4" type="ORF">SPI_07149</name>
</gene>
<evidence type="ECO:0000256" key="2">
    <source>
        <dbReference type="PIRSR" id="PIRSR613078-2"/>
    </source>
</evidence>
<evidence type="ECO:0000313" key="5">
    <source>
        <dbReference type="Proteomes" id="UP000076874"/>
    </source>
</evidence>
<dbReference type="SUPFAM" id="SSF53254">
    <property type="entry name" value="Phosphoglycerate mutase-like"/>
    <property type="match status" value="1"/>
</dbReference>
<dbReference type="PANTHER" id="PTHR46517:SF1">
    <property type="entry name" value="FRUCTOSE-2,6-BISPHOSPHATASE TIGAR"/>
    <property type="match status" value="1"/>
</dbReference>
<dbReference type="AlphaFoldDB" id="A0A167QBT6"/>
<keyword evidence="1" id="KW-0378">Hydrolase</keyword>
<feature type="binding site" evidence="2">
    <location>
        <position position="61"/>
    </location>
    <ligand>
        <name>substrate</name>
    </ligand>
</feature>
<evidence type="ECO:0000313" key="4">
    <source>
        <dbReference type="EMBL" id="OAA57490.1"/>
    </source>
</evidence>
<name>A0A167QBT6_9HYPO</name>
<keyword evidence="5" id="KW-1185">Reference proteome</keyword>
<dbReference type="Gene3D" id="3.40.50.1240">
    <property type="entry name" value="Phosphoglycerate mutase-like"/>
    <property type="match status" value="1"/>
</dbReference>
<feature type="region of interest" description="Disordered" evidence="3">
    <location>
        <begin position="73"/>
        <end position="94"/>
    </location>
</feature>
<dbReference type="EMBL" id="AZHD01000014">
    <property type="protein sequence ID" value="OAA57490.1"/>
    <property type="molecule type" value="Genomic_DNA"/>
</dbReference>
<sequence length="321" mass="33717">MRLYLVRHGESVDNVAGLYAGARDSSLTTHGMLQVRRLGAHLAAADDGGIITHIFSSDLQRASATAAAILDALPDDETDRDGKRDGGVDRPGSPAHAVAVVKVADLRERDFRSAEGMRFGRSSGSSAGVSDGDGTGSRNAAFADAESREAMRVRADRFVETHLSPLLHADAAERRPVDVVVVVVAHGIILNVLLSSLLQRFAPAELARLAAKTAVARPSESQRSRQGELSVPWSNTGYLALTVDGTQGGGDEADAEVGTAPALARGFRVRVTAVNCTDHLQGLKRTRGGIGSAAFDAKQRTMDAFFGPAAKRQKKAGDGTA</sequence>
<reference evidence="4 5" key="1">
    <citation type="journal article" date="2016" name="Genome Biol. Evol.">
        <title>Divergent and convergent evolution of fungal pathogenicity.</title>
        <authorList>
            <person name="Shang Y."/>
            <person name="Xiao G."/>
            <person name="Zheng P."/>
            <person name="Cen K."/>
            <person name="Zhan S."/>
            <person name="Wang C."/>
        </authorList>
    </citation>
    <scope>NUCLEOTIDE SEQUENCE [LARGE SCALE GENOMIC DNA]</scope>
    <source>
        <strain evidence="4 5">RCEF 264</strain>
    </source>
</reference>
<evidence type="ECO:0000256" key="3">
    <source>
        <dbReference type="SAM" id="MobiDB-lite"/>
    </source>
</evidence>
<dbReference type="Proteomes" id="UP000076874">
    <property type="component" value="Unassembled WGS sequence"/>
</dbReference>
<feature type="region of interest" description="Disordered" evidence="3">
    <location>
        <begin position="117"/>
        <end position="146"/>
    </location>
</feature>
<accession>A0A167QBT6</accession>
<dbReference type="GO" id="GO:0005829">
    <property type="term" value="C:cytosol"/>
    <property type="evidence" value="ECO:0007669"/>
    <property type="project" value="TreeGrafter"/>
</dbReference>
<evidence type="ECO:0000256" key="1">
    <source>
        <dbReference type="ARBA" id="ARBA00022801"/>
    </source>
</evidence>
<dbReference type="GO" id="GO:0043456">
    <property type="term" value="P:regulation of pentose-phosphate shunt"/>
    <property type="evidence" value="ECO:0007669"/>
    <property type="project" value="TreeGrafter"/>
</dbReference>
<feature type="binding site" evidence="2">
    <location>
        <begin position="7"/>
        <end position="14"/>
    </location>
    <ligand>
        <name>substrate</name>
    </ligand>
</feature>
<dbReference type="InterPro" id="IPR001345">
    <property type="entry name" value="PG/BPGM_mutase_AS"/>
</dbReference>
<dbReference type="GO" id="GO:0045820">
    <property type="term" value="P:negative regulation of glycolytic process"/>
    <property type="evidence" value="ECO:0007669"/>
    <property type="project" value="TreeGrafter"/>
</dbReference>
<dbReference type="PANTHER" id="PTHR46517">
    <property type="entry name" value="FRUCTOSE-2,6-BISPHOSPHATASE TIGAR"/>
    <property type="match status" value="1"/>
</dbReference>
<dbReference type="CDD" id="cd07067">
    <property type="entry name" value="HP_PGM_like"/>
    <property type="match status" value="1"/>
</dbReference>
<organism evidence="4 5">
    <name type="scientific">Niveomyces insectorum RCEF 264</name>
    <dbReference type="NCBI Taxonomy" id="1081102"/>
    <lineage>
        <taxon>Eukaryota</taxon>
        <taxon>Fungi</taxon>
        <taxon>Dikarya</taxon>
        <taxon>Ascomycota</taxon>
        <taxon>Pezizomycotina</taxon>
        <taxon>Sordariomycetes</taxon>
        <taxon>Hypocreomycetidae</taxon>
        <taxon>Hypocreales</taxon>
        <taxon>Cordycipitaceae</taxon>
        <taxon>Niveomyces</taxon>
    </lineage>
</organism>